<evidence type="ECO:0000313" key="2">
    <source>
        <dbReference type="Proteomes" id="UP001632038"/>
    </source>
</evidence>
<dbReference type="AlphaFoldDB" id="A0ABD3C2M7"/>
<dbReference type="PANTHER" id="PTHR31133">
    <property type="entry name" value="MEMBRANE PROTEIN"/>
    <property type="match status" value="1"/>
</dbReference>
<gene>
    <name evidence="1" type="ORF">CASFOL_032390</name>
</gene>
<protein>
    <submittedName>
        <fullName evidence="1">Uncharacterized protein</fullName>
    </submittedName>
</protein>
<dbReference type="EMBL" id="JAVIJP010000054">
    <property type="protein sequence ID" value="KAL3623574.1"/>
    <property type="molecule type" value="Genomic_DNA"/>
</dbReference>
<keyword evidence="2" id="KW-1185">Reference proteome</keyword>
<comment type="caution">
    <text evidence="1">The sequence shown here is derived from an EMBL/GenBank/DDBJ whole genome shotgun (WGS) entry which is preliminary data.</text>
</comment>
<dbReference type="Proteomes" id="UP001632038">
    <property type="component" value="Unassembled WGS sequence"/>
</dbReference>
<dbReference type="PANTHER" id="PTHR31133:SF3">
    <property type="entry name" value="TRANSMEMBRANE PROTEIN"/>
    <property type="match status" value="1"/>
</dbReference>
<organism evidence="1 2">
    <name type="scientific">Castilleja foliolosa</name>
    <dbReference type="NCBI Taxonomy" id="1961234"/>
    <lineage>
        <taxon>Eukaryota</taxon>
        <taxon>Viridiplantae</taxon>
        <taxon>Streptophyta</taxon>
        <taxon>Embryophyta</taxon>
        <taxon>Tracheophyta</taxon>
        <taxon>Spermatophyta</taxon>
        <taxon>Magnoliopsida</taxon>
        <taxon>eudicotyledons</taxon>
        <taxon>Gunneridae</taxon>
        <taxon>Pentapetalae</taxon>
        <taxon>asterids</taxon>
        <taxon>lamiids</taxon>
        <taxon>Lamiales</taxon>
        <taxon>Orobanchaceae</taxon>
        <taxon>Pedicularideae</taxon>
        <taxon>Castillejinae</taxon>
        <taxon>Castilleja</taxon>
    </lineage>
</organism>
<dbReference type="InterPro" id="IPR040229">
    <property type="entry name" value="At3g27390-like"/>
</dbReference>
<name>A0ABD3C2M7_9LAMI</name>
<evidence type="ECO:0000313" key="1">
    <source>
        <dbReference type="EMBL" id="KAL3623574.1"/>
    </source>
</evidence>
<proteinExistence type="predicted"/>
<sequence>MFCGERNNEPYHSFEDEPYHSFFEDEPLHYHLHQPKFSCGFRSHFSPDFGLQTTSHATGKTSTANVKAGSRDSKGRLCEARKYTSPKLEILAGIICSHLVSDRGCYSVPGASDSETQVCFVWEWRCTYRVLMDILLTKQFGPVLKLVLCICIPGILIAWPPIGIACSILVGAAYGLLAPMFATFQAVGEGKTDKFYHCICDGIHDIEHFLGCLCGGYSVSGRDLFDLDFVILLLYTMNRATIFLTCPKDLASQTALPKEDSTNFVSFQFFQKATLTYKLYECTYARVEAPSGILFWSYVKIYEDIRGSIVNRSIHVDCQLNKLALVIQKVTALLGILVRTSEYDLGT</sequence>
<accession>A0ABD3C2M7</accession>
<reference evidence="2" key="1">
    <citation type="journal article" date="2024" name="IScience">
        <title>Strigolactones Initiate the Formation of Haustorium-like Structures in Castilleja.</title>
        <authorList>
            <person name="Buerger M."/>
            <person name="Peterson D."/>
            <person name="Chory J."/>
        </authorList>
    </citation>
    <scope>NUCLEOTIDE SEQUENCE [LARGE SCALE GENOMIC DNA]</scope>
</reference>